<proteinExistence type="predicted"/>
<sequence length="269" mass="29602">MSLNWPRLAAGAALLTFSGYGLAMGWLYLRQEQLLFQPDVLPADHRFALGDDVHELSLNVPGARLSALHLKLPRPKGVVFFLHGNAGSLQNWFVNIDFYRRANYDLFMLDYRGYGKSTGRIDSEAQLRADVRMAWEQVAPQYTGLPRVIYGRSLGTGLAAGLAAEVGPELTVLVSPYSSMQALMREHFPLVPSALLRYPLDTGLAAAQIARPLLLVHGTRDPLIAPAHSVALRAQAPAARLVYIEGAAHNDVHQFDSYLRLFSETLAAL</sequence>
<dbReference type="InterPro" id="IPR022742">
    <property type="entry name" value="Hydrolase_4"/>
</dbReference>
<dbReference type="PANTHER" id="PTHR12277">
    <property type="entry name" value="ALPHA/BETA HYDROLASE DOMAIN-CONTAINING PROTEIN"/>
    <property type="match status" value="1"/>
</dbReference>
<dbReference type="InParanoid" id="A0A4V3CTS6"/>
<organism evidence="2 3">
    <name type="scientific">Roseateles toxinivorans</name>
    <dbReference type="NCBI Taxonomy" id="270368"/>
    <lineage>
        <taxon>Bacteria</taxon>
        <taxon>Pseudomonadati</taxon>
        <taxon>Pseudomonadota</taxon>
        <taxon>Betaproteobacteria</taxon>
        <taxon>Burkholderiales</taxon>
        <taxon>Sphaerotilaceae</taxon>
        <taxon>Roseateles</taxon>
    </lineage>
</organism>
<dbReference type="InterPro" id="IPR029058">
    <property type="entry name" value="AB_hydrolase_fold"/>
</dbReference>
<dbReference type="PANTHER" id="PTHR12277:SF81">
    <property type="entry name" value="PROTEIN ABHD13"/>
    <property type="match status" value="1"/>
</dbReference>
<evidence type="ECO:0000259" key="1">
    <source>
        <dbReference type="Pfam" id="PF12146"/>
    </source>
</evidence>
<comment type="caution">
    <text evidence="2">The sequence shown here is derived from an EMBL/GenBank/DDBJ whole genome shotgun (WGS) entry which is preliminary data.</text>
</comment>
<protein>
    <recommendedName>
        <fullName evidence="1">Serine aminopeptidase S33 domain-containing protein</fullName>
    </recommendedName>
</protein>
<dbReference type="RefSeq" id="WP_133698661.1">
    <property type="nucleotide sequence ID" value="NZ_SNXS01000001.1"/>
</dbReference>
<dbReference type="Pfam" id="PF12146">
    <property type="entry name" value="Hydrolase_4"/>
    <property type="match status" value="1"/>
</dbReference>
<dbReference type="Gene3D" id="3.40.50.1820">
    <property type="entry name" value="alpha/beta hydrolase"/>
    <property type="match status" value="1"/>
</dbReference>
<keyword evidence="3" id="KW-1185">Reference proteome</keyword>
<gene>
    <name evidence="2" type="ORF">DES47_10134</name>
</gene>
<feature type="domain" description="Serine aminopeptidase S33" evidence="1">
    <location>
        <begin position="74"/>
        <end position="184"/>
    </location>
</feature>
<reference evidence="2 3" key="1">
    <citation type="submission" date="2019-03" db="EMBL/GenBank/DDBJ databases">
        <title>Genomic Encyclopedia of Type Strains, Phase IV (KMG-IV): sequencing the most valuable type-strain genomes for metagenomic binning, comparative biology and taxonomic classification.</title>
        <authorList>
            <person name="Goeker M."/>
        </authorList>
    </citation>
    <scope>NUCLEOTIDE SEQUENCE [LARGE SCALE GENOMIC DNA]</scope>
    <source>
        <strain evidence="2 3">DSM 16998</strain>
    </source>
</reference>
<dbReference type="Proteomes" id="UP000295361">
    <property type="component" value="Unassembled WGS sequence"/>
</dbReference>
<dbReference type="AlphaFoldDB" id="A0A4V3CTS6"/>
<evidence type="ECO:0000313" key="3">
    <source>
        <dbReference type="Proteomes" id="UP000295361"/>
    </source>
</evidence>
<evidence type="ECO:0000313" key="2">
    <source>
        <dbReference type="EMBL" id="TDP73988.1"/>
    </source>
</evidence>
<dbReference type="EMBL" id="SNXS01000001">
    <property type="protein sequence ID" value="TDP73988.1"/>
    <property type="molecule type" value="Genomic_DNA"/>
</dbReference>
<dbReference type="SUPFAM" id="SSF53474">
    <property type="entry name" value="alpha/beta-Hydrolases"/>
    <property type="match status" value="1"/>
</dbReference>
<dbReference type="OrthoDB" id="9777090at2"/>
<accession>A0A4V3CTS6</accession>
<name>A0A4V3CTS6_9BURK</name>